<feature type="signal peptide" evidence="1">
    <location>
        <begin position="1"/>
        <end position="24"/>
    </location>
</feature>
<dbReference type="InterPro" id="IPR021109">
    <property type="entry name" value="Peptidase_aspartic_dom_sf"/>
</dbReference>
<evidence type="ECO:0000313" key="3">
    <source>
        <dbReference type="Proteomes" id="UP000824890"/>
    </source>
</evidence>
<name>A0ABQ7X2R7_BRANA</name>
<evidence type="ECO:0000256" key="1">
    <source>
        <dbReference type="SAM" id="SignalP"/>
    </source>
</evidence>
<dbReference type="SUPFAM" id="SSF50630">
    <property type="entry name" value="Acid proteases"/>
    <property type="match status" value="1"/>
</dbReference>
<protein>
    <submittedName>
        <fullName evidence="2">Uncharacterized protein</fullName>
    </submittedName>
</protein>
<evidence type="ECO:0000313" key="2">
    <source>
        <dbReference type="EMBL" id="KAH0849390.1"/>
    </source>
</evidence>
<dbReference type="Proteomes" id="UP000824890">
    <property type="component" value="Unassembled WGS sequence"/>
</dbReference>
<proteinExistence type="predicted"/>
<dbReference type="EMBL" id="JAGKQM010002530">
    <property type="protein sequence ID" value="KAH0849390.1"/>
    <property type="molecule type" value="Genomic_DNA"/>
</dbReference>
<keyword evidence="3" id="KW-1185">Reference proteome</keyword>
<organism evidence="2 3">
    <name type="scientific">Brassica napus</name>
    <name type="common">Rape</name>
    <dbReference type="NCBI Taxonomy" id="3708"/>
    <lineage>
        <taxon>Eukaryota</taxon>
        <taxon>Viridiplantae</taxon>
        <taxon>Streptophyta</taxon>
        <taxon>Embryophyta</taxon>
        <taxon>Tracheophyta</taxon>
        <taxon>Spermatophyta</taxon>
        <taxon>Magnoliopsida</taxon>
        <taxon>eudicotyledons</taxon>
        <taxon>Gunneridae</taxon>
        <taxon>Pentapetalae</taxon>
        <taxon>rosids</taxon>
        <taxon>malvids</taxon>
        <taxon>Brassicales</taxon>
        <taxon>Brassicaceae</taxon>
        <taxon>Brassiceae</taxon>
        <taxon>Brassica</taxon>
    </lineage>
</organism>
<sequence>MTREVMFCGLVVLLSMAALRPSELQIPLTYSDPGSLVTTAPISCSDQRCSWGVQYSNSRFSVQNNLYAYMSRYRDGNGISGFCVSDVLPFDILFSSCMRTQAFY</sequence>
<comment type="caution">
    <text evidence="2">The sequence shown here is derived from an EMBL/GenBank/DDBJ whole genome shotgun (WGS) entry which is preliminary data.</text>
</comment>
<keyword evidence="1" id="KW-0732">Signal</keyword>
<feature type="chain" id="PRO_5046653003" evidence="1">
    <location>
        <begin position="25"/>
        <end position="104"/>
    </location>
</feature>
<gene>
    <name evidence="2" type="ORF">HID58_090332</name>
</gene>
<accession>A0ABQ7X2R7</accession>
<reference evidence="2 3" key="1">
    <citation type="submission" date="2021-05" db="EMBL/GenBank/DDBJ databases">
        <title>Genome Assembly of Synthetic Allotetraploid Brassica napus Reveals Homoeologous Exchanges between Subgenomes.</title>
        <authorList>
            <person name="Davis J.T."/>
        </authorList>
    </citation>
    <scope>NUCLEOTIDE SEQUENCE [LARGE SCALE GENOMIC DNA]</scope>
    <source>
        <strain evidence="3">cv. Da-Ae</strain>
        <tissue evidence="2">Seedling</tissue>
    </source>
</reference>